<organism evidence="3 4">
    <name type="scientific">Microbacterium marinilacus</name>
    <dbReference type="NCBI Taxonomy" id="415209"/>
    <lineage>
        <taxon>Bacteria</taxon>
        <taxon>Bacillati</taxon>
        <taxon>Actinomycetota</taxon>
        <taxon>Actinomycetes</taxon>
        <taxon>Micrococcales</taxon>
        <taxon>Microbacteriaceae</taxon>
        <taxon>Microbacterium</taxon>
    </lineage>
</organism>
<evidence type="ECO:0000259" key="2">
    <source>
        <dbReference type="Pfam" id="PF04480"/>
    </source>
</evidence>
<dbReference type="EMBL" id="BAAAYV010000012">
    <property type="protein sequence ID" value="GAA3661791.1"/>
    <property type="molecule type" value="Genomic_DNA"/>
</dbReference>
<evidence type="ECO:0000313" key="3">
    <source>
        <dbReference type="EMBL" id="GAA3661791.1"/>
    </source>
</evidence>
<proteinExistence type="predicted"/>
<gene>
    <name evidence="3" type="ORF">GCM10022202_24000</name>
</gene>
<keyword evidence="4" id="KW-1185">Reference proteome</keyword>
<name>A0ABP7BIF6_9MICO</name>
<dbReference type="Gene3D" id="3.40.960.10">
    <property type="entry name" value="VSR Endonuclease"/>
    <property type="match status" value="1"/>
</dbReference>
<accession>A0ABP7BIF6</accession>
<evidence type="ECO:0000256" key="1">
    <source>
        <dbReference type="SAM" id="MobiDB-lite"/>
    </source>
</evidence>
<feature type="domain" description="DUF559" evidence="2">
    <location>
        <begin position="258"/>
        <end position="318"/>
    </location>
</feature>
<dbReference type="InterPro" id="IPR007569">
    <property type="entry name" value="DUF559"/>
</dbReference>
<feature type="region of interest" description="Disordered" evidence="1">
    <location>
        <begin position="22"/>
        <end position="59"/>
    </location>
</feature>
<sequence>MRTHGKLPEGLPPVFGVAQARAAGATPKRLRQGDLERPFHGVRRGPRGSDPVPAAATPAEAATQRLSSRVAEYLPVMPAHAFFAGVTAAVLQGIPVPVSAVVDERGGLRPLVVGVHEPRTPPRRPQVRGVRVDVALAPVDEVAGVRVTSAAATWAMLAGDLDDHGLVAAADHLLRVPRHPGGFCPPEREPFAVRDELAAAIGRRRGAARLRRALDRARTGASSPPETRVRLMLVDAGLAEPVLDHDVFDRHGRFVGCLDLAYPELKIGIEYDGSYHRDQQRFEYDIDRIARLEAEGWLIVRLTSRHVHRVPCETVRRVRDAIARRAA</sequence>
<protein>
    <recommendedName>
        <fullName evidence="2">DUF559 domain-containing protein</fullName>
    </recommendedName>
</protein>
<reference evidence="4" key="1">
    <citation type="journal article" date="2019" name="Int. J. Syst. Evol. Microbiol.">
        <title>The Global Catalogue of Microorganisms (GCM) 10K type strain sequencing project: providing services to taxonomists for standard genome sequencing and annotation.</title>
        <authorList>
            <consortium name="The Broad Institute Genomics Platform"/>
            <consortium name="The Broad Institute Genome Sequencing Center for Infectious Disease"/>
            <person name="Wu L."/>
            <person name="Ma J."/>
        </authorList>
    </citation>
    <scope>NUCLEOTIDE SEQUENCE [LARGE SCALE GENOMIC DNA]</scope>
    <source>
        <strain evidence="4">JCM 16546</strain>
    </source>
</reference>
<dbReference type="Proteomes" id="UP001410795">
    <property type="component" value="Unassembled WGS sequence"/>
</dbReference>
<dbReference type="SUPFAM" id="SSF52980">
    <property type="entry name" value="Restriction endonuclease-like"/>
    <property type="match status" value="1"/>
</dbReference>
<comment type="caution">
    <text evidence="3">The sequence shown here is derived from an EMBL/GenBank/DDBJ whole genome shotgun (WGS) entry which is preliminary data.</text>
</comment>
<dbReference type="RefSeq" id="WP_221859500.1">
    <property type="nucleotide sequence ID" value="NZ_BAAAYV010000012.1"/>
</dbReference>
<evidence type="ECO:0000313" key="4">
    <source>
        <dbReference type="Proteomes" id="UP001410795"/>
    </source>
</evidence>
<dbReference type="InterPro" id="IPR011335">
    <property type="entry name" value="Restrct_endonuc-II-like"/>
</dbReference>
<dbReference type="Pfam" id="PF04480">
    <property type="entry name" value="DUF559"/>
    <property type="match status" value="1"/>
</dbReference>